<protein>
    <recommendedName>
        <fullName evidence="4">Mannan endo-1,6-alpha-mannosidase</fullName>
    </recommendedName>
</protein>
<dbReference type="VEuPathDB" id="FungiDB:JI435_156110"/>
<dbReference type="Proteomes" id="UP000663193">
    <property type="component" value="Chromosome 4"/>
</dbReference>
<dbReference type="SUPFAM" id="SSF48208">
    <property type="entry name" value="Six-hairpin glycosidases"/>
    <property type="match status" value="1"/>
</dbReference>
<dbReference type="Pfam" id="PF03663">
    <property type="entry name" value="Glyco_hydro_76"/>
    <property type="match status" value="1"/>
</dbReference>
<dbReference type="OrthoDB" id="9984024at2759"/>
<dbReference type="EMBL" id="CP069026">
    <property type="protein sequence ID" value="QRC93885.1"/>
    <property type="molecule type" value="Genomic_DNA"/>
</dbReference>
<proteinExistence type="predicted"/>
<feature type="chain" id="PRO_5031279421" description="Mannan endo-1,6-alpha-mannosidase" evidence="1">
    <location>
        <begin position="20"/>
        <end position="348"/>
    </location>
</feature>
<reference evidence="3" key="1">
    <citation type="journal article" date="2021" name="BMC Genomics">
        <title>Chromosome-level genome assembly and manually-curated proteome of model necrotroph Parastagonospora nodorum Sn15 reveals a genome-wide trove of candidate effector homologs, and redundancy of virulence-related functions within an accessory chromosome.</title>
        <authorList>
            <person name="Bertazzoni S."/>
            <person name="Jones D.A.B."/>
            <person name="Phan H.T."/>
            <person name="Tan K.-C."/>
            <person name="Hane J.K."/>
        </authorList>
    </citation>
    <scope>NUCLEOTIDE SEQUENCE [LARGE SCALE GENOMIC DNA]</scope>
    <source>
        <strain evidence="3">SN15 / ATCC MYA-4574 / FGSC 10173)</strain>
    </source>
</reference>
<dbReference type="PANTHER" id="PTHR47791">
    <property type="entry name" value="MEIOTICALLY UP-REGULATED GENE 191 PROTEIN"/>
    <property type="match status" value="1"/>
</dbReference>
<dbReference type="Gene3D" id="1.50.10.20">
    <property type="match status" value="1"/>
</dbReference>
<keyword evidence="1" id="KW-0732">Signal</keyword>
<organism evidence="2 3">
    <name type="scientific">Phaeosphaeria nodorum (strain SN15 / ATCC MYA-4574 / FGSC 10173)</name>
    <name type="common">Glume blotch fungus</name>
    <name type="synonym">Parastagonospora nodorum</name>
    <dbReference type="NCBI Taxonomy" id="321614"/>
    <lineage>
        <taxon>Eukaryota</taxon>
        <taxon>Fungi</taxon>
        <taxon>Dikarya</taxon>
        <taxon>Ascomycota</taxon>
        <taxon>Pezizomycotina</taxon>
        <taxon>Dothideomycetes</taxon>
        <taxon>Pleosporomycetidae</taxon>
        <taxon>Pleosporales</taxon>
        <taxon>Pleosporineae</taxon>
        <taxon>Phaeosphaeriaceae</taxon>
        <taxon>Parastagonospora</taxon>
    </lineage>
</organism>
<evidence type="ECO:0000313" key="3">
    <source>
        <dbReference type="Proteomes" id="UP000663193"/>
    </source>
</evidence>
<gene>
    <name evidence="2" type="ORF">JI435_156110</name>
</gene>
<dbReference type="InterPro" id="IPR008928">
    <property type="entry name" value="6-hairpin_glycosidase_sf"/>
</dbReference>
<name>A0A7U2HVY1_PHANO</name>
<dbReference type="PANTHER" id="PTHR47791:SF1">
    <property type="entry name" value="ENDO MANNANASE, GH76 FAMILY (EUROFUNG)"/>
    <property type="match status" value="1"/>
</dbReference>
<evidence type="ECO:0000256" key="1">
    <source>
        <dbReference type="SAM" id="SignalP"/>
    </source>
</evidence>
<accession>A0A7U2HVY1</accession>
<dbReference type="InterPro" id="IPR005198">
    <property type="entry name" value="Glyco_hydro_76"/>
</dbReference>
<dbReference type="AlphaFoldDB" id="A0A7U2HVY1"/>
<evidence type="ECO:0008006" key="4">
    <source>
        <dbReference type="Google" id="ProtNLM"/>
    </source>
</evidence>
<feature type="signal peptide" evidence="1">
    <location>
        <begin position="1"/>
        <end position="19"/>
    </location>
</feature>
<dbReference type="InterPro" id="IPR053169">
    <property type="entry name" value="MUG_Protein"/>
</dbReference>
<evidence type="ECO:0000313" key="2">
    <source>
        <dbReference type="EMBL" id="QRC93885.1"/>
    </source>
</evidence>
<dbReference type="OMA" id="WWPSANV"/>
<dbReference type="GO" id="GO:0005975">
    <property type="term" value="P:carbohydrate metabolic process"/>
    <property type="evidence" value="ECO:0007669"/>
    <property type="project" value="InterPro"/>
</dbReference>
<keyword evidence="3" id="KW-1185">Reference proteome</keyword>
<sequence>MKFLRSVLVPLLYLPCAYADFADNAQEAILTLQRKWYNFDTGLWDDLWWQSGNMVETIAKFALEDATFKKTAIDIISNTYEKSRNQLGARDWKNDFYDDEGWWAMGWIGAYDLTGDAKYLNTAKDIFEDMTTGWNTPCNGGIWWDKKHVSIASISNELFLVVGASLANRVSASDRDHYLNWAQMEWDWFYNSGVINDDGLVNDGIDQTSCKNDGKTTFTYNQGVILAGLSELSRARGDGGYIGHAYNIANAAINQLTKNGILTEPVGGELDKQGAQFKGVFVRGLSTLNENKRDENFTGFLLRNAESAWVQEKLDGGVIPDRWQGGSKSSNAASHAAGIDVLVAAATA</sequence>